<evidence type="ECO:0000256" key="8">
    <source>
        <dbReference type="ARBA" id="ARBA00025699"/>
    </source>
</evidence>
<keyword evidence="4 10" id="KW-0698">rRNA processing</keyword>
<dbReference type="PANTHER" id="PTHR30027">
    <property type="entry name" value="RIBOSOMAL RNA SMALL SUBUNIT METHYLTRANSFERASE E"/>
    <property type="match status" value="1"/>
</dbReference>
<dbReference type="Pfam" id="PF04452">
    <property type="entry name" value="Methyltrans_RNA"/>
    <property type="match status" value="1"/>
</dbReference>
<dbReference type="Gene3D" id="3.40.1280.10">
    <property type="match status" value="1"/>
</dbReference>
<dbReference type="EMBL" id="CP046072">
    <property type="protein sequence ID" value="QSZ42765.1"/>
    <property type="molecule type" value="Genomic_DNA"/>
</dbReference>
<dbReference type="PANTHER" id="PTHR30027:SF3">
    <property type="entry name" value="16S RRNA (URACIL(1498)-N(3))-METHYLTRANSFERASE"/>
    <property type="match status" value="1"/>
</dbReference>
<reference evidence="12" key="1">
    <citation type="submission" date="2019-11" db="EMBL/GenBank/DDBJ databases">
        <authorList>
            <person name="Kojima H."/>
        </authorList>
    </citation>
    <scope>NUCLEOTIDE SEQUENCE</scope>
    <source>
        <strain evidence="12">H1576</strain>
    </source>
</reference>
<keyword evidence="13" id="KW-1185">Reference proteome</keyword>
<keyword evidence="7 10" id="KW-0949">S-adenosyl-L-methionine</keyword>
<dbReference type="InterPro" id="IPR029026">
    <property type="entry name" value="tRNA_m1G_MTases_N"/>
</dbReference>
<comment type="subcellular location">
    <subcellularLocation>
        <location evidence="1 10">Cytoplasm</location>
    </subcellularLocation>
</comment>
<feature type="domain" description="Ribosomal RNA small subunit methyltransferase E methyltransferase" evidence="11">
    <location>
        <begin position="79"/>
        <end position="226"/>
    </location>
</feature>
<evidence type="ECO:0000259" key="11">
    <source>
        <dbReference type="Pfam" id="PF04452"/>
    </source>
</evidence>
<dbReference type="RefSeq" id="WP_207561576.1">
    <property type="nucleotide sequence ID" value="NZ_CP046072.1"/>
</dbReference>
<organism evidence="12 13">
    <name type="scientific">Sulfurimonas aquatica</name>
    <dbReference type="NCBI Taxonomy" id="2672570"/>
    <lineage>
        <taxon>Bacteria</taxon>
        <taxon>Pseudomonadati</taxon>
        <taxon>Campylobacterota</taxon>
        <taxon>Epsilonproteobacteria</taxon>
        <taxon>Campylobacterales</taxon>
        <taxon>Sulfurimonadaceae</taxon>
        <taxon>Sulfurimonas</taxon>
    </lineage>
</organism>
<evidence type="ECO:0000256" key="3">
    <source>
        <dbReference type="ARBA" id="ARBA00022490"/>
    </source>
</evidence>
<dbReference type="GO" id="GO:0005737">
    <property type="term" value="C:cytoplasm"/>
    <property type="evidence" value="ECO:0007669"/>
    <property type="project" value="UniProtKB-SubCell"/>
</dbReference>
<reference evidence="12" key="2">
    <citation type="submission" date="2021-04" db="EMBL/GenBank/DDBJ databases">
        <title>Isolation and characterization of a novel species of the genus Sulfurimonas.</title>
        <authorList>
            <person name="Fukui M."/>
        </authorList>
    </citation>
    <scope>NUCLEOTIDE SEQUENCE</scope>
    <source>
        <strain evidence="12">H1576</strain>
    </source>
</reference>
<sequence>MDVVDLIYIFDDNAGKESLTLKGELYKYLIKVRRHKEGDKISIRAKEDIKTLYNYEINELDGRSVELRLVSSETHEVKSEKELHVAWCVIESKSIEKVLPSLCEIGVSRISFISCERSQKNFKLDFKRLDRIVEASMQQSGRTSIMEFDAYKNIKEFIKEFPDTKVFDFTDKTLKGDSDFKRVLIGCEGGFSKDEKELLKTQEVFRLNSAMVLRSESAVMAVASKILL</sequence>
<dbReference type="GO" id="GO:0070475">
    <property type="term" value="P:rRNA base methylation"/>
    <property type="evidence" value="ECO:0007669"/>
    <property type="project" value="TreeGrafter"/>
</dbReference>
<evidence type="ECO:0000256" key="5">
    <source>
        <dbReference type="ARBA" id="ARBA00022603"/>
    </source>
</evidence>
<dbReference type="PIRSF" id="PIRSF015601">
    <property type="entry name" value="MTase_slr0722"/>
    <property type="match status" value="1"/>
</dbReference>
<evidence type="ECO:0000313" key="13">
    <source>
        <dbReference type="Proteomes" id="UP000671852"/>
    </source>
</evidence>
<dbReference type="AlphaFoldDB" id="A0A975B284"/>
<gene>
    <name evidence="12" type="ORF">GJV85_11785</name>
</gene>
<dbReference type="InterPro" id="IPR046886">
    <property type="entry name" value="RsmE_MTase_dom"/>
</dbReference>
<protein>
    <recommendedName>
        <fullName evidence="10">Ribosomal RNA small subunit methyltransferase E</fullName>
        <ecNumber evidence="10">2.1.1.193</ecNumber>
    </recommendedName>
</protein>
<evidence type="ECO:0000313" key="12">
    <source>
        <dbReference type="EMBL" id="QSZ42765.1"/>
    </source>
</evidence>
<dbReference type="EC" id="2.1.1.193" evidence="10"/>
<evidence type="ECO:0000256" key="4">
    <source>
        <dbReference type="ARBA" id="ARBA00022552"/>
    </source>
</evidence>
<dbReference type="SUPFAM" id="SSF75217">
    <property type="entry name" value="alpha/beta knot"/>
    <property type="match status" value="1"/>
</dbReference>
<keyword evidence="3 10" id="KW-0963">Cytoplasm</keyword>
<comment type="catalytic activity">
    <reaction evidence="9 10">
        <text>uridine(1498) in 16S rRNA + S-adenosyl-L-methionine = N(3)-methyluridine(1498) in 16S rRNA + S-adenosyl-L-homocysteine + H(+)</text>
        <dbReference type="Rhea" id="RHEA:42920"/>
        <dbReference type="Rhea" id="RHEA-COMP:10283"/>
        <dbReference type="Rhea" id="RHEA-COMP:10284"/>
        <dbReference type="ChEBI" id="CHEBI:15378"/>
        <dbReference type="ChEBI" id="CHEBI:57856"/>
        <dbReference type="ChEBI" id="CHEBI:59789"/>
        <dbReference type="ChEBI" id="CHEBI:65315"/>
        <dbReference type="ChEBI" id="CHEBI:74502"/>
        <dbReference type="EC" id="2.1.1.193"/>
    </reaction>
</comment>
<dbReference type="NCBIfam" id="TIGR00046">
    <property type="entry name" value="RsmE family RNA methyltransferase"/>
    <property type="match status" value="1"/>
</dbReference>
<evidence type="ECO:0000256" key="1">
    <source>
        <dbReference type="ARBA" id="ARBA00004496"/>
    </source>
</evidence>
<keyword evidence="6 10" id="KW-0808">Transferase</keyword>
<comment type="similarity">
    <text evidence="2 10">Belongs to the RNA methyltransferase RsmE family.</text>
</comment>
<dbReference type="InterPro" id="IPR029028">
    <property type="entry name" value="Alpha/beta_knot_MTases"/>
</dbReference>
<evidence type="ECO:0000256" key="6">
    <source>
        <dbReference type="ARBA" id="ARBA00022679"/>
    </source>
</evidence>
<dbReference type="GO" id="GO:0070042">
    <property type="term" value="F:rRNA (uridine-N3-)-methyltransferase activity"/>
    <property type="evidence" value="ECO:0007669"/>
    <property type="project" value="TreeGrafter"/>
</dbReference>
<accession>A0A975B284</accession>
<evidence type="ECO:0000256" key="7">
    <source>
        <dbReference type="ARBA" id="ARBA00022691"/>
    </source>
</evidence>
<keyword evidence="5 10" id="KW-0489">Methyltransferase</keyword>
<name>A0A975B284_9BACT</name>
<evidence type="ECO:0000256" key="10">
    <source>
        <dbReference type="PIRNR" id="PIRNR015601"/>
    </source>
</evidence>
<dbReference type="KEGG" id="saqt:GJV85_11785"/>
<dbReference type="InterPro" id="IPR006700">
    <property type="entry name" value="RsmE"/>
</dbReference>
<evidence type="ECO:0000256" key="2">
    <source>
        <dbReference type="ARBA" id="ARBA00005528"/>
    </source>
</evidence>
<dbReference type="NCBIfam" id="NF008695">
    <property type="entry name" value="PRK11713.3-3"/>
    <property type="match status" value="1"/>
</dbReference>
<comment type="function">
    <text evidence="8 10">Specifically methylates the N3 position of the uracil ring of uridine 1498 (m3U1498) in 16S rRNA. Acts on the fully assembled 30S ribosomal subunit.</text>
</comment>
<proteinExistence type="inferred from homology"/>
<evidence type="ECO:0000256" key="9">
    <source>
        <dbReference type="ARBA" id="ARBA00047944"/>
    </source>
</evidence>
<dbReference type="Proteomes" id="UP000671852">
    <property type="component" value="Chromosome"/>
</dbReference>